<dbReference type="EMBL" id="CACVAS010000057">
    <property type="protein sequence ID" value="CAA6809541.1"/>
    <property type="molecule type" value="Genomic_DNA"/>
</dbReference>
<dbReference type="AlphaFoldDB" id="A0A6S6SQQ4"/>
<name>A0A6S6SQQ4_9BACT</name>
<protein>
    <submittedName>
        <fullName evidence="1">Uncharacterized protein</fullName>
    </submittedName>
</protein>
<sequence length="60" mass="6614">MKKFLLYLFAVVLLIAAVFTYLLYQEGVFDEPVTTKSAEMEPFMKCEAGKCAVGKCAGAK</sequence>
<reference evidence="1" key="1">
    <citation type="submission" date="2020-01" db="EMBL/GenBank/DDBJ databases">
        <authorList>
            <person name="Meier V. D."/>
            <person name="Meier V D."/>
        </authorList>
    </citation>
    <scope>NUCLEOTIDE SEQUENCE</scope>
    <source>
        <strain evidence="1">HLG_WM_MAG_01</strain>
    </source>
</reference>
<accession>A0A6S6SQQ4</accession>
<organism evidence="1">
    <name type="scientific">uncultured Sulfurovum sp</name>
    <dbReference type="NCBI Taxonomy" id="269237"/>
    <lineage>
        <taxon>Bacteria</taxon>
        <taxon>Pseudomonadati</taxon>
        <taxon>Campylobacterota</taxon>
        <taxon>Epsilonproteobacteria</taxon>
        <taxon>Campylobacterales</taxon>
        <taxon>Sulfurovaceae</taxon>
        <taxon>Sulfurovum</taxon>
        <taxon>environmental samples</taxon>
    </lineage>
</organism>
<evidence type="ECO:0000313" key="1">
    <source>
        <dbReference type="EMBL" id="CAA6809541.1"/>
    </source>
</evidence>
<proteinExistence type="predicted"/>
<gene>
    <name evidence="1" type="ORF">HELGO_WM3611</name>
</gene>